<reference evidence="1" key="1">
    <citation type="journal article" date="2023" name="Mol. Phylogenet. Evol.">
        <title>Genome-scale phylogeny and comparative genomics of the fungal order Sordariales.</title>
        <authorList>
            <person name="Hensen N."/>
            <person name="Bonometti L."/>
            <person name="Westerberg I."/>
            <person name="Brannstrom I.O."/>
            <person name="Guillou S."/>
            <person name="Cros-Aarteil S."/>
            <person name="Calhoun S."/>
            <person name="Haridas S."/>
            <person name="Kuo A."/>
            <person name="Mondo S."/>
            <person name="Pangilinan J."/>
            <person name="Riley R."/>
            <person name="LaButti K."/>
            <person name="Andreopoulos B."/>
            <person name="Lipzen A."/>
            <person name="Chen C."/>
            <person name="Yan M."/>
            <person name="Daum C."/>
            <person name="Ng V."/>
            <person name="Clum A."/>
            <person name="Steindorff A."/>
            <person name="Ohm R.A."/>
            <person name="Martin F."/>
            <person name="Silar P."/>
            <person name="Natvig D.O."/>
            <person name="Lalanne C."/>
            <person name="Gautier V."/>
            <person name="Ament-Velasquez S.L."/>
            <person name="Kruys A."/>
            <person name="Hutchinson M.I."/>
            <person name="Powell A.J."/>
            <person name="Barry K."/>
            <person name="Miller A.N."/>
            <person name="Grigoriev I.V."/>
            <person name="Debuchy R."/>
            <person name="Gladieux P."/>
            <person name="Hiltunen Thoren M."/>
            <person name="Johannesson H."/>
        </authorList>
    </citation>
    <scope>NUCLEOTIDE SEQUENCE</scope>
    <source>
        <strain evidence="1">PSN243</strain>
    </source>
</reference>
<gene>
    <name evidence="1" type="ORF">QBC34DRAFT_881</name>
</gene>
<evidence type="ECO:0000313" key="2">
    <source>
        <dbReference type="Proteomes" id="UP001321760"/>
    </source>
</evidence>
<proteinExistence type="predicted"/>
<dbReference type="AlphaFoldDB" id="A0AAV9H558"/>
<evidence type="ECO:0000313" key="1">
    <source>
        <dbReference type="EMBL" id="KAK4455807.1"/>
    </source>
</evidence>
<protein>
    <submittedName>
        <fullName evidence="1">Uncharacterized protein</fullName>
    </submittedName>
</protein>
<dbReference type="EMBL" id="MU865913">
    <property type="protein sequence ID" value="KAK4455807.1"/>
    <property type="molecule type" value="Genomic_DNA"/>
</dbReference>
<reference evidence="1" key="2">
    <citation type="submission" date="2023-05" db="EMBL/GenBank/DDBJ databases">
        <authorList>
            <consortium name="Lawrence Berkeley National Laboratory"/>
            <person name="Steindorff A."/>
            <person name="Hensen N."/>
            <person name="Bonometti L."/>
            <person name="Westerberg I."/>
            <person name="Brannstrom I.O."/>
            <person name="Guillou S."/>
            <person name="Cros-Aarteil S."/>
            <person name="Calhoun S."/>
            <person name="Haridas S."/>
            <person name="Kuo A."/>
            <person name="Mondo S."/>
            <person name="Pangilinan J."/>
            <person name="Riley R."/>
            <person name="Labutti K."/>
            <person name="Andreopoulos B."/>
            <person name="Lipzen A."/>
            <person name="Chen C."/>
            <person name="Yanf M."/>
            <person name="Daum C."/>
            <person name="Ng V."/>
            <person name="Clum A."/>
            <person name="Ohm R."/>
            <person name="Martin F."/>
            <person name="Silar P."/>
            <person name="Natvig D."/>
            <person name="Lalanne C."/>
            <person name="Gautier V."/>
            <person name="Ament-Velasquez S.L."/>
            <person name="Kruys A."/>
            <person name="Hutchinson M.I."/>
            <person name="Powell A.J."/>
            <person name="Barry K."/>
            <person name="Miller A.N."/>
            <person name="Grigoriev I.V."/>
            <person name="Debuchy R."/>
            <person name="Gladieux P."/>
            <person name="Thoren M.H."/>
            <person name="Johannesson H."/>
        </authorList>
    </citation>
    <scope>NUCLEOTIDE SEQUENCE</scope>
    <source>
        <strain evidence="1">PSN243</strain>
    </source>
</reference>
<organism evidence="1 2">
    <name type="scientific">Podospora aff. communis PSN243</name>
    <dbReference type="NCBI Taxonomy" id="3040156"/>
    <lineage>
        <taxon>Eukaryota</taxon>
        <taxon>Fungi</taxon>
        <taxon>Dikarya</taxon>
        <taxon>Ascomycota</taxon>
        <taxon>Pezizomycotina</taxon>
        <taxon>Sordariomycetes</taxon>
        <taxon>Sordariomycetidae</taxon>
        <taxon>Sordariales</taxon>
        <taxon>Podosporaceae</taxon>
        <taxon>Podospora</taxon>
    </lineage>
</organism>
<name>A0AAV9H558_9PEZI</name>
<dbReference type="Proteomes" id="UP001321760">
    <property type="component" value="Unassembled WGS sequence"/>
</dbReference>
<comment type="caution">
    <text evidence="1">The sequence shown here is derived from an EMBL/GenBank/DDBJ whole genome shotgun (WGS) entry which is preliminary data.</text>
</comment>
<keyword evidence="2" id="KW-1185">Reference proteome</keyword>
<sequence length="201" mass="22306">MICYVTQICAKSCPKLPSHLSISPISPPDRHKIRGWWRAGAGVHRHRLWSPEEPFPAFTPNCLSSDRRQSYLHHGGHRQRISPDLNGRLRSACASLNTNCCFACLARYFCPVRKGPSQVPAPWLAAVGSYQLGISTKWTSPESGCRWLSSGAWLLEILIIGASVRRPVLLLLPGSVPGDSMAARKCRSGRGERIEMLCEFN</sequence>
<accession>A0AAV9H558</accession>